<feature type="compositionally biased region" description="Gly residues" evidence="4">
    <location>
        <begin position="258"/>
        <end position="272"/>
    </location>
</feature>
<keyword evidence="1" id="KW-0805">Transcription regulation</keyword>
<evidence type="ECO:0000313" key="6">
    <source>
        <dbReference type="EMBL" id="MEI4271207.1"/>
    </source>
</evidence>
<dbReference type="InterPro" id="IPR036388">
    <property type="entry name" value="WH-like_DNA-bd_sf"/>
</dbReference>
<evidence type="ECO:0000256" key="2">
    <source>
        <dbReference type="ARBA" id="ARBA00023125"/>
    </source>
</evidence>
<dbReference type="RefSeq" id="WP_336403348.1">
    <property type="nucleotide sequence ID" value="NZ_JBAPLU010000004.1"/>
</dbReference>
<evidence type="ECO:0000259" key="5">
    <source>
        <dbReference type="PROSITE" id="PS50949"/>
    </source>
</evidence>
<dbReference type="CDD" id="cd07377">
    <property type="entry name" value="WHTH_GntR"/>
    <property type="match status" value="1"/>
</dbReference>
<name>A0ABU8DQT7_9ACTN</name>
<dbReference type="SUPFAM" id="SSF48008">
    <property type="entry name" value="GntR ligand-binding domain-like"/>
    <property type="match status" value="1"/>
</dbReference>
<dbReference type="Gene3D" id="1.20.120.530">
    <property type="entry name" value="GntR ligand-binding domain-like"/>
    <property type="match status" value="1"/>
</dbReference>
<keyword evidence="3" id="KW-0804">Transcription</keyword>
<dbReference type="EMBL" id="JBAPLU010000004">
    <property type="protein sequence ID" value="MEI4271207.1"/>
    <property type="molecule type" value="Genomic_DNA"/>
</dbReference>
<feature type="domain" description="HTH gntR-type" evidence="5">
    <location>
        <begin position="11"/>
        <end position="78"/>
    </location>
</feature>
<feature type="compositionally biased region" description="Low complexity" evidence="4">
    <location>
        <begin position="234"/>
        <end position="245"/>
    </location>
</feature>
<reference evidence="6 7" key="1">
    <citation type="submission" date="2024-03" db="EMBL/GenBank/DDBJ databases">
        <title>Draft genome sequence of Klenkia sp. LSe6-5.</title>
        <authorList>
            <person name="Duangmal K."/>
            <person name="Chantavorakit T."/>
        </authorList>
    </citation>
    <scope>NUCLEOTIDE SEQUENCE [LARGE SCALE GENOMIC DNA]</scope>
    <source>
        <strain evidence="6 7">LSe6-5</strain>
    </source>
</reference>
<dbReference type="InterPro" id="IPR008920">
    <property type="entry name" value="TF_FadR/GntR_C"/>
</dbReference>
<comment type="caution">
    <text evidence="6">The sequence shown here is derived from an EMBL/GenBank/DDBJ whole genome shotgun (WGS) entry which is preliminary data.</text>
</comment>
<dbReference type="SUPFAM" id="SSF46785">
    <property type="entry name" value="Winged helix' DNA-binding domain"/>
    <property type="match status" value="1"/>
</dbReference>
<dbReference type="InterPro" id="IPR011711">
    <property type="entry name" value="GntR_C"/>
</dbReference>
<organism evidence="6 7">
    <name type="scientific">Klenkia sesuvii</name>
    <dbReference type="NCBI Taxonomy" id="3103137"/>
    <lineage>
        <taxon>Bacteria</taxon>
        <taxon>Bacillati</taxon>
        <taxon>Actinomycetota</taxon>
        <taxon>Actinomycetes</taxon>
        <taxon>Geodermatophilales</taxon>
        <taxon>Geodermatophilaceae</taxon>
        <taxon>Klenkia</taxon>
    </lineage>
</organism>
<dbReference type="InterPro" id="IPR036390">
    <property type="entry name" value="WH_DNA-bd_sf"/>
</dbReference>
<dbReference type="PANTHER" id="PTHR43537:SF24">
    <property type="entry name" value="GLUCONATE OPERON TRANSCRIPTIONAL REPRESSOR"/>
    <property type="match status" value="1"/>
</dbReference>
<dbReference type="PANTHER" id="PTHR43537">
    <property type="entry name" value="TRANSCRIPTIONAL REGULATOR, GNTR FAMILY"/>
    <property type="match status" value="1"/>
</dbReference>
<evidence type="ECO:0000256" key="4">
    <source>
        <dbReference type="SAM" id="MobiDB-lite"/>
    </source>
</evidence>
<keyword evidence="7" id="KW-1185">Reference proteome</keyword>
<gene>
    <name evidence="6" type="ORF">TEK04_05690</name>
</gene>
<accession>A0ABU8DQT7</accession>
<dbReference type="Pfam" id="PF00392">
    <property type="entry name" value="GntR"/>
    <property type="match status" value="1"/>
</dbReference>
<dbReference type="Proteomes" id="UP001361570">
    <property type="component" value="Unassembled WGS sequence"/>
</dbReference>
<keyword evidence="2" id="KW-0238">DNA-binding</keyword>
<protein>
    <submittedName>
        <fullName evidence="6">GntR family transcriptional regulator</fullName>
    </submittedName>
</protein>
<evidence type="ECO:0000256" key="1">
    <source>
        <dbReference type="ARBA" id="ARBA00023015"/>
    </source>
</evidence>
<dbReference type="Pfam" id="PF07729">
    <property type="entry name" value="FCD"/>
    <property type="match status" value="1"/>
</dbReference>
<dbReference type="SMART" id="SM00895">
    <property type="entry name" value="FCD"/>
    <property type="match status" value="1"/>
</dbReference>
<proteinExistence type="predicted"/>
<dbReference type="SMART" id="SM00345">
    <property type="entry name" value="HTH_GNTR"/>
    <property type="match status" value="1"/>
</dbReference>
<dbReference type="InterPro" id="IPR000524">
    <property type="entry name" value="Tscrpt_reg_HTH_GntR"/>
</dbReference>
<sequence length="272" mass="29223">MVTGAAPGVSPSKAQLSYEWIREKITSGRFTPGYRLVLAQIATELGVSVVPVREAVRLLEAEGLVTFVKNVGAQVALVDEAEYVHTMQTLALVEGFATALAAPLLTPAVLAQARAVNEQMRAGLADFDPHRFTELNREFHALLFDRCPNPHVRDLVGRGWSRLAALRDSIFGFVPGRPPASVDEHEQILRVIEGGGDLVEVELAARRHRAATLDAFLAARAEAGPGPVDVRWTSAPARPDPSASPEGRDRGVQQLELGGRGRGGVGQQGQHL</sequence>
<feature type="region of interest" description="Disordered" evidence="4">
    <location>
        <begin position="227"/>
        <end position="272"/>
    </location>
</feature>
<evidence type="ECO:0000313" key="7">
    <source>
        <dbReference type="Proteomes" id="UP001361570"/>
    </source>
</evidence>
<evidence type="ECO:0000256" key="3">
    <source>
        <dbReference type="ARBA" id="ARBA00023163"/>
    </source>
</evidence>
<dbReference type="Gene3D" id="1.10.10.10">
    <property type="entry name" value="Winged helix-like DNA-binding domain superfamily/Winged helix DNA-binding domain"/>
    <property type="match status" value="1"/>
</dbReference>
<dbReference type="PROSITE" id="PS50949">
    <property type="entry name" value="HTH_GNTR"/>
    <property type="match status" value="1"/>
</dbReference>